<name>A0A438JZW8_VITVI</name>
<organism evidence="1 2">
    <name type="scientific">Vitis vinifera</name>
    <name type="common">Grape</name>
    <dbReference type="NCBI Taxonomy" id="29760"/>
    <lineage>
        <taxon>Eukaryota</taxon>
        <taxon>Viridiplantae</taxon>
        <taxon>Streptophyta</taxon>
        <taxon>Embryophyta</taxon>
        <taxon>Tracheophyta</taxon>
        <taxon>Spermatophyta</taxon>
        <taxon>Magnoliopsida</taxon>
        <taxon>eudicotyledons</taxon>
        <taxon>Gunneridae</taxon>
        <taxon>Pentapetalae</taxon>
        <taxon>rosids</taxon>
        <taxon>Vitales</taxon>
        <taxon>Vitaceae</taxon>
        <taxon>Viteae</taxon>
        <taxon>Vitis</taxon>
    </lineage>
</organism>
<dbReference type="PANTHER" id="PTHR33563:SF9">
    <property type="entry name" value="USPA DOMAIN-CONTAINING PROTEIN"/>
    <property type="match status" value="1"/>
</dbReference>
<sequence>MVAPLLTCEDNHPTMTGLLPNKKRTLAHDPLSLESPGSTKHVVIVMDALKEFTTEILEWVLENIFEAGGTVTLLGVMPWPNIPSWGLGLEHIQRSQIFYPKDGLMATILSKIRSDIWELGLQDLSIIEERNEGKSDAKYQKLQAIVDLCQKYGAVPQIKVAMGYPVRSVVIEQIISLHATWVVFDRNHQKYREFYASKVPCNMVVMNDEGGFDMIKGRAMINDGDTPGSRPSLWHLLQRRGSISVKVGEPYPAGVVLYERDQSIYQRQMMWRTVVSAFKRSSSSPPSHLYSESIKLAGYFKYFNLYM</sequence>
<dbReference type="GO" id="GO:0003856">
    <property type="term" value="F:3-dehydroquinate synthase activity"/>
    <property type="evidence" value="ECO:0007669"/>
    <property type="project" value="InterPro"/>
</dbReference>
<reference evidence="1 2" key="1">
    <citation type="journal article" date="2018" name="PLoS Genet.">
        <title>Population sequencing reveals clonal diversity and ancestral inbreeding in the grapevine cultivar Chardonnay.</title>
        <authorList>
            <person name="Roach M.J."/>
            <person name="Johnson D.L."/>
            <person name="Bohlmann J."/>
            <person name="van Vuuren H.J."/>
            <person name="Jones S.J."/>
            <person name="Pretorius I.S."/>
            <person name="Schmidt S.A."/>
            <person name="Borneman A.R."/>
        </authorList>
    </citation>
    <scope>NUCLEOTIDE SEQUENCE [LARGE SCALE GENOMIC DNA]</scope>
    <source>
        <strain evidence="2">cv. Chardonnay</strain>
        <tissue evidence="1">Leaf</tissue>
    </source>
</reference>
<dbReference type="Proteomes" id="UP000288805">
    <property type="component" value="Unassembled WGS sequence"/>
</dbReference>
<dbReference type="GO" id="GO:0016491">
    <property type="term" value="F:oxidoreductase activity"/>
    <property type="evidence" value="ECO:0007669"/>
    <property type="project" value="InterPro"/>
</dbReference>
<gene>
    <name evidence="1" type="ORF">CK203_017258</name>
</gene>
<dbReference type="InterPro" id="IPR002812">
    <property type="entry name" value="DHQS"/>
</dbReference>
<protein>
    <submittedName>
        <fullName evidence="1">Uncharacterized protein</fullName>
    </submittedName>
</protein>
<accession>A0A438JZW8</accession>
<dbReference type="EMBL" id="QGNW01000021">
    <property type="protein sequence ID" value="RVX14512.1"/>
    <property type="molecule type" value="Genomic_DNA"/>
</dbReference>
<dbReference type="AlphaFoldDB" id="A0A438JZW8"/>
<proteinExistence type="predicted"/>
<evidence type="ECO:0000313" key="2">
    <source>
        <dbReference type="Proteomes" id="UP000288805"/>
    </source>
</evidence>
<comment type="caution">
    <text evidence="1">The sequence shown here is derived from an EMBL/GenBank/DDBJ whole genome shotgun (WGS) entry which is preliminary data.</text>
</comment>
<dbReference type="GO" id="GO:0009073">
    <property type="term" value="P:aromatic amino acid family biosynthetic process"/>
    <property type="evidence" value="ECO:0007669"/>
    <property type="project" value="InterPro"/>
</dbReference>
<dbReference type="PANTHER" id="PTHR33563">
    <property type="match status" value="1"/>
</dbReference>
<evidence type="ECO:0000313" key="1">
    <source>
        <dbReference type="EMBL" id="RVX14512.1"/>
    </source>
</evidence>